<dbReference type="InterPro" id="IPR017949">
    <property type="entry name" value="Thaumatin_CS"/>
</dbReference>
<evidence type="ECO:0000256" key="1">
    <source>
        <dbReference type="ARBA" id="ARBA00004229"/>
    </source>
</evidence>
<organism evidence="6 7">
    <name type="scientific">Lolium multiflorum</name>
    <name type="common">Italian ryegrass</name>
    <name type="synonym">Lolium perenne subsp. multiflorum</name>
    <dbReference type="NCBI Taxonomy" id="4521"/>
    <lineage>
        <taxon>Eukaryota</taxon>
        <taxon>Viridiplantae</taxon>
        <taxon>Streptophyta</taxon>
        <taxon>Embryophyta</taxon>
        <taxon>Tracheophyta</taxon>
        <taxon>Spermatophyta</taxon>
        <taxon>Magnoliopsida</taxon>
        <taxon>Liliopsida</taxon>
        <taxon>Poales</taxon>
        <taxon>Poaceae</taxon>
        <taxon>BOP clade</taxon>
        <taxon>Pooideae</taxon>
        <taxon>Poodae</taxon>
        <taxon>Poeae</taxon>
        <taxon>Poeae Chloroplast Group 2 (Poeae type)</taxon>
        <taxon>Loliodinae</taxon>
        <taxon>Loliinae</taxon>
        <taxon>Lolium</taxon>
    </lineage>
</organism>
<keyword evidence="2" id="KW-0150">Chloroplast</keyword>
<dbReference type="Pfam" id="PF00314">
    <property type="entry name" value="Thaumatin"/>
    <property type="match status" value="1"/>
</dbReference>
<dbReference type="PROSITE" id="PS00316">
    <property type="entry name" value="THAUMATIN_1"/>
    <property type="match status" value="1"/>
</dbReference>
<dbReference type="InterPro" id="IPR037176">
    <property type="entry name" value="Osmotin/thaumatin-like_sf"/>
</dbReference>
<dbReference type="FunFam" id="3.40.1350.100:FF:000002">
    <property type="entry name" value="Protein TIC 22-like, chloroplastic"/>
    <property type="match status" value="1"/>
</dbReference>
<protein>
    <submittedName>
        <fullName evidence="6">Uncharacterized protein</fullName>
    </submittedName>
</protein>
<dbReference type="PROSITE" id="PS51367">
    <property type="entry name" value="THAUMATIN_2"/>
    <property type="match status" value="1"/>
</dbReference>
<dbReference type="Proteomes" id="UP001231189">
    <property type="component" value="Unassembled WGS sequence"/>
</dbReference>
<keyword evidence="4" id="KW-0611">Plant defense</keyword>
<evidence type="ECO:0000256" key="3">
    <source>
        <dbReference type="ARBA" id="ARBA00022640"/>
    </source>
</evidence>
<dbReference type="CDD" id="cd09218">
    <property type="entry name" value="TLP-PA"/>
    <property type="match status" value="1"/>
</dbReference>
<feature type="signal peptide" evidence="5">
    <location>
        <begin position="1"/>
        <end position="28"/>
    </location>
</feature>
<dbReference type="Gene3D" id="2.60.110.10">
    <property type="entry name" value="Thaumatin"/>
    <property type="match status" value="1"/>
</dbReference>
<dbReference type="AlphaFoldDB" id="A0AAD8QTS2"/>
<keyword evidence="3" id="KW-0934">Plastid</keyword>
<evidence type="ECO:0000256" key="4">
    <source>
        <dbReference type="ARBA" id="ARBA00022821"/>
    </source>
</evidence>
<dbReference type="PANTHER" id="PTHR31048">
    <property type="entry name" value="OS03G0233200 PROTEIN"/>
    <property type="match status" value="1"/>
</dbReference>
<accession>A0AAD8QTS2</accession>
<dbReference type="FunFam" id="2.60.110.10:FF:000001">
    <property type="entry name" value="THAUMATIN-LIKE PROTEIN 1"/>
    <property type="match status" value="1"/>
</dbReference>
<evidence type="ECO:0000256" key="2">
    <source>
        <dbReference type="ARBA" id="ARBA00022528"/>
    </source>
</evidence>
<dbReference type="Pfam" id="PF04278">
    <property type="entry name" value="Tic22"/>
    <property type="match status" value="1"/>
</dbReference>
<evidence type="ECO:0000313" key="6">
    <source>
        <dbReference type="EMBL" id="KAK1607869.1"/>
    </source>
</evidence>
<gene>
    <name evidence="6" type="ORF">QYE76_031542</name>
</gene>
<evidence type="ECO:0000256" key="5">
    <source>
        <dbReference type="SAM" id="SignalP"/>
    </source>
</evidence>
<name>A0AAD8QTS2_LOLMU</name>
<sequence>MAPPSPLLTSPAPIVVLLLAFFQGPVAGAITFTFANRCTDTVWPGLLSGSGSPPLETTGFALPPGQSRSLYGPTGWSGRFWGRSGCDFDGRGKGTCATGDCGSGEVECRGAGATPPATLAEFTLDGDGGKDFYDVSLVDGYNLPMLVQPSAPGCPDTGCLVDLNERCPSELSSAGGRACRSACEAFGKPEYCCNGAYATPDTCHPSQYSQLFKNACPKSYSYAYDDGTSTFTCNHTDYTITFCPQSNPNSGKGKHALRRPSHEQLEDDVWLGSLKKTSGAGALGASSWSASGAFQATLGIAVVIMLSIAQAHPLVGLPWLKNRASTSAPNPSPSAHNPLLAIQTHLTSFLSSLPFPRHIPSLSSPPPAAAAAALPANEIEDRLAGVPVYALANSSQEFVLVSKTRGGGSATPPPALGMLCFRREDADMLLAQMDGDMRAGSTVVPVALNKVIQLKSDGVAFRFLPDSSQVANAIKLMQDEGQYFNEGFPGVPVFQSRSLVLMSDNKRYRPVFFRKEDLDNSLHRASRDQQKPNPVVRIGETQVSSLEDIIRSMKDSSSSEWDDAVFIPPGLDVATISKPSHANN</sequence>
<dbReference type="GO" id="GO:0006952">
    <property type="term" value="P:defense response"/>
    <property type="evidence" value="ECO:0007669"/>
    <property type="project" value="UniProtKB-KW"/>
</dbReference>
<proteinExistence type="predicted"/>
<dbReference type="InterPro" id="IPR001938">
    <property type="entry name" value="Thaumatin"/>
</dbReference>
<dbReference type="InterPro" id="IPR007378">
    <property type="entry name" value="Tic22-like"/>
</dbReference>
<reference evidence="6" key="1">
    <citation type="submission" date="2023-07" db="EMBL/GenBank/DDBJ databases">
        <title>A chromosome-level genome assembly of Lolium multiflorum.</title>
        <authorList>
            <person name="Chen Y."/>
            <person name="Copetti D."/>
            <person name="Kolliker R."/>
            <person name="Studer B."/>
        </authorList>
    </citation>
    <scope>NUCLEOTIDE SEQUENCE</scope>
    <source>
        <strain evidence="6">02402/16</strain>
        <tissue evidence="6">Leaf</tissue>
    </source>
</reference>
<dbReference type="PRINTS" id="PR00347">
    <property type="entry name" value="THAUMATIN"/>
</dbReference>
<dbReference type="SUPFAM" id="SSF49870">
    <property type="entry name" value="Osmotin, thaumatin-like protein"/>
    <property type="match status" value="1"/>
</dbReference>
<dbReference type="Gene3D" id="3.40.1350.100">
    <property type="match status" value="2"/>
</dbReference>
<dbReference type="EMBL" id="JAUUTY010000007">
    <property type="protein sequence ID" value="KAK1607869.1"/>
    <property type="molecule type" value="Genomic_DNA"/>
</dbReference>
<comment type="subcellular location">
    <subcellularLocation>
        <location evidence="1">Plastid</location>
        <location evidence="1">Chloroplast</location>
    </subcellularLocation>
</comment>
<evidence type="ECO:0000313" key="7">
    <source>
        <dbReference type="Proteomes" id="UP001231189"/>
    </source>
</evidence>
<keyword evidence="7" id="KW-1185">Reference proteome</keyword>
<dbReference type="SMART" id="SM00205">
    <property type="entry name" value="THN"/>
    <property type="match status" value="1"/>
</dbReference>
<dbReference type="GO" id="GO:0015031">
    <property type="term" value="P:protein transport"/>
    <property type="evidence" value="ECO:0007669"/>
    <property type="project" value="InterPro"/>
</dbReference>
<comment type="caution">
    <text evidence="6">The sequence shown here is derived from an EMBL/GenBank/DDBJ whole genome shotgun (WGS) entry which is preliminary data.</text>
</comment>
<dbReference type="GO" id="GO:0009507">
    <property type="term" value="C:chloroplast"/>
    <property type="evidence" value="ECO:0007669"/>
    <property type="project" value="UniProtKB-SubCell"/>
</dbReference>
<keyword evidence="5" id="KW-0732">Signal</keyword>
<feature type="chain" id="PRO_5042134535" evidence="5">
    <location>
        <begin position="29"/>
        <end position="584"/>
    </location>
</feature>